<comment type="similarity">
    <text evidence="3">Belongs to the fructosamine kinase family.</text>
</comment>
<comment type="catalytic activity">
    <reaction evidence="2">
        <text>N(6)-D-ribulosyl-L-lysyl-[protein] + ATP = N(6)-(3-O-phospho-D-ribulosyl)-L-lysyl-[protein] + ADP + H(+)</text>
        <dbReference type="Rhea" id="RHEA:48432"/>
        <dbReference type="Rhea" id="RHEA-COMP:12103"/>
        <dbReference type="Rhea" id="RHEA-COMP:12104"/>
        <dbReference type="ChEBI" id="CHEBI:15378"/>
        <dbReference type="ChEBI" id="CHEBI:30616"/>
        <dbReference type="ChEBI" id="CHEBI:90418"/>
        <dbReference type="ChEBI" id="CHEBI:90420"/>
        <dbReference type="ChEBI" id="CHEBI:456216"/>
        <dbReference type="EC" id="2.7.1.172"/>
    </reaction>
    <physiologicalReaction direction="left-to-right" evidence="2">
        <dbReference type="Rhea" id="RHEA:48433"/>
    </physiologicalReaction>
</comment>
<protein>
    <recommendedName>
        <fullName evidence="1">protein-ribulosamine 3-kinase</fullName>
        <ecNumber evidence="1">2.7.1.172</ecNumber>
    </recommendedName>
</protein>
<keyword evidence="3" id="KW-0808">Transferase</keyword>
<accession>A0A9Q0AK08</accession>
<dbReference type="GO" id="GO:0102193">
    <property type="term" value="F:protein-ribulosamine 3-kinase activity"/>
    <property type="evidence" value="ECO:0007669"/>
    <property type="project" value="UniProtKB-EC"/>
</dbReference>
<dbReference type="Gene3D" id="3.90.1200.10">
    <property type="match status" value="1"/>
</dbReference>
<evidence type="ECO:0000256" key="3">
    <source>
        <dbReference type="PIRNR" id="PIRNR006221"/>
    </source>
</evidence>
<proteinExistence type="inferred from homology"/>
<evidence type="ECO:0000256" key="1">
    <source>
        <dbReference type="ARBA" id="ARBA00011961"/>
    </source>
</evidence>
<dbReference type="PIRSF" id="PIRSF006221">
    <property type="entry name" value="Ketosamine-3-kinase"/>
    <property type="match status" value="1"/>
</dbReference>
<dbReference type="PANTHER" id="PTHR12149:SF8">
    <property type="entry name" value="PROTEIN-RIBULOSAMINE 3-KINASE"/>
    <property type="match status" value="1"/>
</dbReference>
<dbReference type="AlphaFoldDB" id="A0A9Q0AK08"/>
<evidence type="ECO:0000256" key="2">
    <source>
        <dbReference type="ARBA" id="ARBA00048655"/>
    </source>
</evidence>
<dbReference type="InterPro" id="IPR011009">
    <property type="entry name" value="Kinase-like_dom_sf"/>
</dbReference>
<dbReference type="PANTHER" id="PTHR12149">
    <property type="entry name" value="FRUCTOSAMINE 3 KINASE-RELATED PROTEIN"/>
    <property type="match status" value="1"/>
</dbReference>
<gene>
    <name evidence="4" type="ORF">JX265_010881</name>
</gene>
<evidence type="ECO:0000313" key="5">
    <source>
        <dbReference type="Proteomes" id="UP000829685"/>
    </source>
</evidence>
<dbReference type="EMBL" id="JAFIMR010000037">
    <property type="protein sequence ID" value="KAI1858213.1"/>
    <property type="molecule type" value="Genomic_DNA"/>
</dbReference>
<dbReference type="SUPFAM" id="SSF56112">
    <property type="entry name" value="Protein kinase-like (PK-like)"/>
    <property type="match status" value="1"/>
</dbReference>
<dbReference type="Gene3D" id="3.30.200.20">
    <property type="entry name" value="Phosphorylase Kinase, domain 1"/>
    <property type="match status" value="1"/>
</dbReference>
<comment type="caution">
    <text evidence="4">The sequence shown here is derived from an EMBL/GenBank/DDBJ whole genome shotgun (WGS) entry which is preliminary data.</text>
</comment>
<dbReference type="InterPro" id="IPR016477">
    <property type="entry name" value="Fructo-/Ketosamine-3-kinase"/>
</dbReference>
<organism evidence="4 5">
    <name type="scientific">Neoarthrinium moseri</name>
    <dbReference type="NCBI Taxonomy" id="1658444"/>
    <lineage>
        <taxon>Eukaryota</taxon>
        <taxon>Fungi</taxon>
        <taxon>Dikarya</taxon>
        <taxon>Ascomycota</taxon>
        <taxon>Pezizomycotina</taxon>
        <taxon>Sordariomycetes</taxon>
        <taxon>Xylariomycetidae</taxon>
        <taxon>Amphisphaeriales</taxon>
        <taxon>Apiosporaceae</taxon>
        <taxon>Neoarthrinium</taxon>
    </lineage>
</organism>
<keyword evidence="5" id="KW-1185">Reference proteome</keyword>
<sequence>MAELADGTPKQYFLKTAQEHGAVMMEGEFNSLQAIDRVSPGFVPKVYGWGKLESSEEYFLIMDYIDLKMALPDPERFCQILADMHQKSESPTGKFGFVVPTCHGKNIQPNNWDGSWCKYFTRLITAFFDIDINVNGPWREYEEAFSILKTLVIPQILEPLQENGLILKPCLVHGDLWDENTGVDIDRGQPVVYDASAMYAHNEYELGMWRRDVIKIGDAHFEQYLRHLPPSEPVHQWDDRNVLYSLKFSLAHSSAWPGSTATREKYGSPVDIIWIQES</sequence>
<reference evidence="4" key="1">
    <citation type="submission" date="2021-03" db="EMBL/GenBank/DDBJ databases">
        <title>Revisited historic fungal species revealed as producer of novel bioactive compounds through whole genome sequencing and comparative genomics.</title>
        <authorList>
            <person name="Vignolle G.A."/>
            <person name="Hochenegger N."/>
            <person name="Mach R.L."/>
            <person name="Mach-Aigner A.R."/>
            <person name="Javad Rahimi M."/>
            <person name="Salim K.A."/>
            <person name="Chan C.M."/>
            <person name="Lim L.B.L."/>
            <person name="Cai F."/>
            <person name="Druzhinina I.S."/>
            <person name="U'Ren J.M."/>
            <person name="Derntl C."/>
        </authorList>
    </citation>
    <scope>NUCLEOTIDE SEQUENCE</scope>
    <source>
        <strain evidence="4">TUCIM 5799</strain>
    </source>
</reference>
<keyword evidence="3" id="KW-0418">Kinase</keyword>
<dbReference type="Pfam" id="PF03881">
    <property type="entry name" value="Fructosamin_kin"/>
    <property type="match status" value="1"/>
</dbReference>
<name>A0A9Q0AK08_9PEZI</name>
<dbReference type="GO" id="GO:0016301">
    <property type="term" value="F:kinase activity"/>
    <property type="evidence" value="ECO:0007669"/>
    <property type="project" value="UniProtKB-UniRule"/>
</dbReference>
<dbReference type="Proteomes" id="UP000829685">
    <property type="component" value="Unassembled WGS sequence"/>
</dbReference>
<dbReference type="EC" id="2.7.1.172" evidence="1"/>
<evidence type="ECO:0000313" key="4">
    <source>
        <dbReference type="EMBL" id="KAI1858213.1"/>
    </source>
</evidence>